<reference evidence="1" key="1">
    <citation type="submission" date="2018-03" db="EMBL/GenBank/DDBJ databases">
        <title>Phage therapy in agriculture - a green tech approach to combat plant pathogenic bacteria.</title>
        <authorList>
            <person name="Carstens A.B."/>
            <person name="Djurhuus A.M."/>
            <person name="Hansen L.H."/>
        </authorList>
    </citation>
    <scope>NUCLEOTIDE SEQUENCE [LARGE SCALE GENOMIC DNA]</scope>
</reference>
<keyword evidence="2" id="KW-1185">Reference proteome</keyword>
<accession>A0A2S1GMA2</accession>
<evidence type="ECO:0000313" key="1">
    <source>
        <dbReference type="EMBL" id="AWD90504.1"/>
    </source>
</evidence>
<dbReference type="Proteomes" id="UP000246316">
    <property type="component" value="Segment"/>
</dbReference>
<dbReference type="EMBL" id="MH059636">
    <property type="protein sequence ID" value="AWD90504.1"/>
    <property type="molecule type" value="Genomic_DNA"/>
</dbReference>
<dbReference type="KEGG" id="vg:65112646"/>
<dbReference type="GeneID" id="65112646"/>
<name>A0A2S1GMA2_9CAUD</name>
<sequence>MIGKYLRVNPAIVKWSMIGELSDYLEAGDTIKVINAIYTDCEDGDHWGITEFFNVSKNIYLDLETVNHGKDKFRDQLKWAIFTDYHIKDLELFEII</sequence>
<organism evidence="1 2">
    <name type="scientific">Erwinia phage Cronus</name>
    <dbReference type="NCBI Taxonomy" id="2163633"/>
    <lineage>
        <taxon>Viruses</taxon>
        <taxon>Duplodnaviria</taxon>
        <taxon>Heunggongvirae</taxon>
        <taxon>Uroviricota</taxon>
        <taxon>Caudoviricetes</taxon>
        <taxon>Pantevenvirales</taxon>
        <taxon>Straboviridae</taxon>
        <taxon>Tevenvirinae</taxon>
        <taxon>Risoevirus</taxon>
        <taxon>Risoevirus cronus</taxon>
        <taxon>Roskildevirus cronus</taxon>
    </lineage>
</organism>
<protein>
    <submittedName>
        <fullName evidence="1">Uncharacterized protein</fullName>
    </submittedName>
</protein>
<evidence type="ECO:0000313" key="2">
    <source>
        <dbReference type="Proteomes" id="UP000246316"/>
    </source>
</evidence>
<proteinExistence type="predicted"/>
<dbReference type="RefSeq" id="YP_010095012.1">
    <property type="nucleotide sequence ID" value="NC_055743.1"/>
</dbReference>